<sequence>METSSICTSSIFLSQVGRSDSYKQSYQWSSSEIDWKSPKLMRFASNAISVMHYDLQLRRLEIPNLVITVFTGMKLKRPSMESDLNTSFSSSTLNFLYFVENIYI</sequence>
<organism evidence="1 2">
    <name type="scientific">Ceratodon purpureus</name>
    <name type="common">Fire moss</name>
    <name type="synonym">Dicranum purpureum</name>
    <dbReference type="NCBI Taxonomy" id="3225"/>
    <lineage>
        <taxon>Eukaryota</taxon>
        <taxon>Viridiplantae</taxon>
        <taxon>Streptophyta</taxon>
        <taxon>Embryophyta</taxon>
        <taxon>Bryophyta</taxon>
        <taxon>Bryophytina</taxon>
        <taxon>Bryopsida</taxon>
        <taxon>Dicranidae</taxon>
        <taxon>Pseudoditrichales</taxon>
        <taxon>Ditrichaceae</taxon>
        <taxon>Ceratodon</taxon>
    </lineage>
</organism>
<protein>
    <submittedName>
        <fullName evidence="1">Uncharacterized protein</fullName>
    </submittedName>
</protein>
<dbReference type="EMBL" id="CM026433">
    <property type="protein sequence ID" value="KAG0554832.1"/>
    <property type="molecule type" value="Genomic_DNA"/>
</dbReference>
<dbReference type="AlphaFoldDB" id="A0A8T0GC68"/>
<reference evidence="1" key="1">
    <citation type="submission" date="2020-06" db="EMBL/GenBank/DDBJ databases">
        <title>WGS assembly of Ceratodon purpureus strain R40.</title>
        <authorList>
            <person name="Carey S.B."/>
            <person name="Jenkins J."/>
            <person name="Shu S."/>
            <person name="Lovell J.T."/>
            <person name="Sreedasyam A."/>
            <person name="Maumus F."/>
            <person name="Tiley G.P."/>
            <person name="Fernandez-Pozo N."/>
            <person name="Barry K."/>
            <person name="Chen C."/>
            <person name="Wang M."/>
            <person name="Lipzen A."/>
            <person name="Daum C."/>
            <person name="Saski C.A."/>
            <person name="Payton A.C."/>
            <person name="Mcbreen J.C."/>
            <person name="Conrad R.E."/>
            <person name="Kollar L.M."/>
            <person name="Olsson S."/>
            <person name="Huttunen S."/>
            <person name="Landis J.B."/>
            <person name="Wickett N.J."/>
            <person name="Johnson M.G."/>
            <person name="Rensing S.A."/>
            <person name="Grimwood J."/>
            <person name="Schmutz J."/>
            <person name="Mcdaniel S.F."/>
        </authorList>
    </citation>
    <scope>NUCLEOTIDE SEQUENCE</scope>
    <source>
        <strain evidence="1">R40</strain>
    </source>
</reference>
<gene>
    <name evidence="1" type="ORF">KC19_12G123100</name>
</gene>
<dbReference type="Proteomes" id="UP000822688">
    <property type="component" value="Chromosome 12"/>
</dbReference>
<keyword evidence="2" id="KW-1185">Reference proteome</keyword>
<evidence type="ECO:0000313" key="2">
    <source>
        <dbReference type="Proteomes" id="UP000822688"/>
    </source>
</evidence>
<evidence type="ECO:0000313" key="1">
    <source>
        <dbReference type="EMBL" id="KAG0554832.1"/>
    </source>
</evidence>
<proteinExistence type="predicted"/>
<accession>A0A8T0GC68</accession>
<comment type="caution">
    <text evidence="1">The sequence shown here is derived from an EMBL/GenBank/DDBJ whole genome shotgun (WGS) entry which is preliminary data.</text>
</comment>
<name>A0A8T0GC68_CERPU</name>